<accession>A0A6G1HD66</accession>
<evidence type="ECO:0000256" key="1">
    <source>
        <dbReference type="SAM" id="MobiDB-lite"/>
    </source>
</evidence>
<keyword evidence="2" id="KW-1133">Transmembrane helix</keyword>
<reference evidence="3" key="1">
    <citation type="journal article" date="2020" name="Stud. Mycol.">
        <title>101 Dothideomycetes genomes: a test case for predicting lifestyles and emergence of pathogens.</title>
        <authorList>
            <person name="Haridas S."/>
            <person name="Albert R."/>
            <person name="Binder M."/>
            <person name="Bloem J."/>
            <person name="Labutti K."/>
            <person name="Salamov A."/>
            <person name="Andreopoulos B."/>
            <person name="Baker S."/>
            <person name="Barry K."/>
            <person name="Bills G."/>
            <person name="Bluhm B."/>
            <person name="Cannon C."/>
            <person name="Castanera R."/>
            <person name="Culley D."/>
            <person name="Daum C."/>
            <person name="Ezra D."/>
            <person name="Gonzalez J."/>
            <person name="Henrissat B."/>
            <person name="Kuo A."/>
            <person name="Liang C."/>
            <person name="Lipzen A."/>
            <person name="Lutzoni F."/>
            <person name="Magnuson J."/>
            <person name="Mondo S."/>
            <person name="Nolan M."/>
            <person name="Ohm R."/>
            <person name="Pangilinan J."/>
            <person name="Park H.-J."/>
            <person name="Ramirez L."/>
            <person name="Alfaro M."/>
            <person name="Sun H."/>
            <person name="Tritt A."/>
            <person name="Yoshinaga Y."/>
            <person name="Zwiers L.-H."/>
            <person name="Turgeon B."/>
            <person name="Goodwin S."/>
            <person name="Spatafora J."/>
            <person name="Crous P."/>
            <person name="Grigoriev I."/>
        </authorList>
    </citation>
    <scope>NUCLEOTIDE SEQUENCE</scope>
    <source>
        <strain evidence="3">CBS 113979</strain>
    </source>
</reference>
<evidence type="ECO:0000313" key="4">
    <source>
        <dbReference type="Proteomes" id="UP000800041"/>
    </source>
</evidence>
<keyword evidence="2" id="KW-0472">Membrane</keyword>
<keyword evidence="4" id="KW-1185">Reference proteome</keyword>
<organism evidence="3 4">
    <name type="scientific">Aulographum hederae CBS 113979</name>
    <dbReference type="NCBI Taxonomy" id="1176131"/>
    <lineage>
        <taxon>Eukaryota</taxon>
        <taxon>Fungi</taxon>
        <taxon>Dikarya</taxon>
        <taxon>Ascomycota</taxon>
        <taxon>Pezizomycotina</taxon>
        <taxon>Dothideomycetes</taxon>
        <taxon>Pleosporomycetidae</taxon>
        <taxon>Aulographales</taxon>
        <taxon>Aulographaceae</taxon>
    </lineage>
</organism>
<protein>
    <submittedName>
        <fullName evidence="3">Uncharacterized protein</fullName>
    </submittedName>
</protein>
<dbReference type="AlphaFoldDB" id="A0A6G1HD66"/>
<name>A0A6G1HD66_9PEZI</name>
<evidence type="ECO:0000256" key="2">
    <source>
        <dbReference type="SAM" id="Phobius"/>
    </source>
</evidence>
<dbReference type="Proteomes" id="UP000800041">
    <property type="component" value="Unassembled WGS sequence"/>
</dbReference>
<feature type="region of interest" description="Disordered" evidence="1">
    <location>
        <begin position="48"/>
        <end position="73"/>
    </location>
</feature>
<evidence type="ECO:0000313" key="3">
    <source>
        <dbReference type="EMBL" id="KAF1991095.1"/>
    </source>
</evidence>
<dbReference type="EMBL" id="ML977140">
    <property type="protein sequence ID" value="KAF1991095.1"/>
    <property type="molecule type" value="Genomic_DNA"/>
</dbReference>
<gene>
    <name evidence="3" type="ORF">K402DRAFT_389297</name>
</gene>
<keyword evidence="2" id="KW-0812">Transmembrane</keyword>
<proteinExistence type="predicted"/>
<feature type="transmembrane region" description="Helical" evidence="2">
    <location>
        <begin position="12"/>
        <end position="31"/>
    </location>
</feature>
<sequence>MAPNSNLLSTTIVVVQWLNSIIVTCTMIGAMRSQAGILRKLNIAQGSSFAIPPPSTCTRGSAMRKLSHERPEH</sequence>